<dbReference type="EMBL" id="NFHB01000006">
    <property type="protein sequence ID" value="OUN02753.1"/>
    <property type="molecule type" value="Genomic_DNA"/>
</dbReference>
<evidence type="ECO:0000259" key="1">
    <source>
        <dbReference type="Pfam" id="PF00534"/>
    </source>
</evidence>
<reference evidence="3" key="1">
    <citation type="submission" date="2017-04" db="EMBL/GenBank/DDBJ databases">
        <title>Function of individual gut microbiota members based on whole genome sequencing of pure cultures obtained from chicken caecum.</title>
        <authorList>
            <person name="Medvecky M."/>
            <person name="Cejkova D."/>
            <person name="Polansky O."/>
            <person name="Karasova D."/>
            <person name="Kubasova T."/>
            <person name="Cizek A."/>
            <person name="Rychlik I."/>
        </authorList>
    </citation>
    <scope>NUCLEOTIDE SEQUENCE [LARGE SCALE GENOMIC DNA]</scope>
    <source>
        <strain evidence="3">An90</strain>
    </source>
</reference>
<sequence>MKEKKLKVVWLCHFVNDELNDYFGIQLDELSRWMDAFFSIVRGDSRLDIHVVAPNYWTNEDTEVRLRGITYHLYKYHFVNIRKLISFELVFSKERAVQKKIHHIIQEIAPDVIHLFGSENIGYSCGIVPYAKNKNVVISLQGFVNRTQDKVCFPRNIILNYRKRLERKINTAFTVFSLSAIAIQSGEYKKECPNIKKVFELAFPTTIPQYNPDIKKQYDIVFWGRVCVDKGVIDLLQAIALLRKEMKDIRALIIGKVENAAVAQINSCMRSLNLQDSVHFAGFQRNLKEMYELAQQGRIYVLPTHFDGLPGSVREAMFLKIPVITTPVGALPSLNIEKQCIVLSEVGNPEKLGGNIRRLLTDVKLYQELQENAYDKANKVFSNNDILNQLLFMYSQLT</sequence>
<dbReference type="PANTHER" id="PTHR12526">
    <property type="entry name" value="GLYCOSYLTRANSFERASE"/>
    <property type="match status" value="1"/>
</dbReference>
<accession>A0A1Y3QSX5</accession>
<dbReference type="AlphaFoldDB" id="A0A1Y3QSX5"/>
<dbReference type="Pfam" id="PF00534">
    <property type="entry name" value="Glycos_transf_1"/>
    <property type="match status" value="1"/>
</dbReference>
<dbReference type="PANTHER" id="PTHR12526:SF638">
    <property type="entry name" value="SPORE COAT PROTEIN SA"/>
    <property type="match status" value="1"/>
</dbReference>
<dbReference type="SUPFAM" id="SSF53756">
    <property type="entry name" value="UDP-Glycosyltransferase/glycogen phosphorylase"/>
    <property type="match status" value="1"/>
</dbReference>
<comment type="caution">
    <text evidence="2">The sequence shown here is derived from an EMBL/GenBank/DDBJ whole genome shotgun (WGS) entry which is preliminary data.</text>
</comment>
<name>A0A1Y3QSX5_9BACT</name>
<dbReference type="RefSeq" id="WP_087402584.1">
    <property type="nucleotide sequence ID" value="NZ_DAWEOI010000002.1"/>
</dbReference>
<dbReference type="CDD" id="cd03801">
    <property type="entry name" value="GT4_PimA-like"/>
    <property type="match status" value="1"/>
</dbReference>
<dbReference type="Proteomes" id="UP000195772">
    <property type="component" value="Unassembled WGS sequence"/>
</dbReference>
<dbReference type="InterPro" id="IPR001296">
    <property type="entry name" value="Glyco_trans_1"/>
</dbReference>
<dbReference type="Gene3D" id="3.40.50.2000">
    <property type="entry name" value="Glycogen Phosphorylase B"/>
    <property type="match status" value="2"/>
</dbReference>
<gene>
    <name evidence="2" type="ORF">B5G41_09440</name>
</gene>
<evidence type="ECO:0000313" key="3">
    <source>
        <dbReference type="Proteomes" id="UP000195772"/>
    </source>
</evidence>
<proteinExistence type="predicted"/>
<dbReference type="OrthoDB" id="9790710at2"/>
<feature type="domain" description="Glycosyl transferase family 1" evidence="1">
    <location>
        <begin position="214"/>
        <end position="375"/>
    </location>
</feature>
<dbReference type="GO" id="GO:0016757">
    <property type="term" value="F:glycosyltransferase activity"/>
    <property type="evidence" value="ECO:0007669"/>
    <property type="project" value="InterPro"/>
</dbReference>
<organism evidence="2 3">
    <name type="scientific">Alistipes onderdonkii</name>
    <dbReference type="NCBI Taxonomy" id="328813"/>
    <lineage>
        <taxon>Bacteria</taxon>
        <taxon>Pseudomonadati</taxon>
        <taxon>Bacteroidota</taxon>
        <taxon>Bacteroidia</taxon>
        <taxon>Bacteroidales</taxon>
        <taxon>Rikenellaceae</taxon>
        <taxon>Alistipes</taxon>
    </lineage>
</organism>
<evidence type="ECO:0000313" key="2">
    <source>
        <dbReference type="EMBL" id="OUN02753.1"/>
    </source>
</evidence>
<protein>
    <recommendedName>
        <fullName evidence="1">Glycosyl transferase family 1 domain-containing protein</fullName>
    </recommendedName>
</protein>